<dbReference type="GO" id="GO:0008270">
    <property type="term" value="F:zinc ion binding"/>
    <property type="evidence" value="ECO:0007669"/>
    <property type="project" value="InterPro"/>
</dbReference>
<gene>
    <name evidence="3" type="ORF">LSAT_V11C800414830</name>
</gene>
<dbReference type="Pfam" id="PF12874">
    <property type="entry name" value="zf-met"/>
    <property type="match status" value="2"/>
</dbReference>
<feature type="compositionally biased region" description="Basic and acidic residues" evidence="1">
    <location>
        <begin position="335"/>
        <end position="344"/>
    </location>
</feature>
<dbReference type="InterPro" id="IPR036236">
    <property type="entry name" value="Znf_C2H2_sf"/>
</dbReference>
<feature type="compositionally biased region" description="Low complexity" evidence="1">
    <location>
        <begin position="325"/>
        <end position="334"/>
    </location>
</feature>
<feature type="region of interest" description="Disordered" evidence="1">
    <location>
        <begin position="1"/>
        <end position="32"/>
    </location>
</feature>
<proteinExistence type="predicted"/>
<dbReference type="InterPro" id="IPR003604">
    <property type="entry name" value="Matrin/U1-like-C_Znf_C2H2"/>
</dbReference>
<dbReference type="AlphaFoldDB" id="A0A9R1X053"/>
<feature type="region of interest" description="Disordered" evidence="1">
    <location>
        <begin position="399"/>
        <end position="419"/>
    </location>
</feature>
<dbReference type="Gene3D" id="3.30.160.60">
    <property type="entry name" value="Classic Zinc Finger"/>
    <property type="match status" value="2"/>
</dbReference>
<feature type="compositionally biased region" description="Basic and acidic residues" evidence="1">
    <location>
        <begin position="399"/>
        <end position="411"/>
    </location>
</feature>
<evidence type="ECO:0000256" key="1">
    <source>
        <dbReference type="SAM" id="MobiDB-lite"/>
    </source>
</evidence>
<evidence type="ECO:0000313" key="3">
    <source>
        <dbReference type="EMBL" id="KAJ0193399.1"/>
    </source>
</evidence>
<feature type="domain" description="U1-type" evidence="2">
    <location>
        <begin position="349"/>
        <end position="383"/>
    </location>
</feature>
<dbReference type="InterPro" id="IPR013087">
    <property type="entry name" value="Znf_C2H2_type"/>
</dbReference>
<dbReference type="Proteomes" id="UP000235145">
    <property type="component" value="Unassembled WGS sequence"/>
</dbReference>
<comment type="caution">
    <text evidence="3">The sequence shown here is derived from an EMBL/GenBank/DDBJ whole genome shotgun (WGS) entry which is preliminary data.</text>
</comment>
<feature type="domain" description="U1-type" evidence="2">
    <location>
        <begin position="238"/>
        <end position="272"/>
    </location>
</feature>
<dbReference type="PANTHER" id="PTHR47487:SF8">
    <property type="entry name" value="OS08G0270900 PROTEIN"/>
    <property type="match status" value="1"/>
</dbReference>
<dbReference type="SMART" id="SM00451">
    <property type="entry name" value="ZnF_U1"/>
    <property type="match status" value="2"/>
</dbReference>
<dbReference type="SUPFAM" id="SSF57667">
    <property type="entry name" value="beta-beta-alpha zinc fingers"/>
    <property type="match status" value="2"/>
</dbReference>
<dbReference type="EMBL" id="NBSK02000008">
    <property type="protein sequence ID" value="KAJ0193399.1"/>
    <property type="molecule type" value="Genomic_DNA"/>
</dbReference>
<reference evidence="3 4" key="1">
    <citation type="journal article" date="2017" name="Nat. Commun.">
        <title>Genome assembly with in vitro proximity ligation data and whole-genome triplication in lettuce.</title>
        <authorList>
            <person name="Reyes-Chin-Wo S."/>
            <person name="Wang Z."/>
            <person name="Yang X."/>
            <person name="Kozik A."/>
            <person name="Arikit S."/>
            <person name="Song C."/>
            <person name="Xia L."/>
            <person name="Froenicke L."/>
            <person name="Lavelle D.O."/>
            <person name="Truco M.J."/>
            <person name="Xia R."/>
            <person name="Zhu S."/>
            <person name="Xu C."/>
            <person name="Xu H."/>
            <person name="Xu X."/>
            <person name="Cox K."/>
            <person name="Korf I."/>
            <person name="Meyers B.C."/>
            <person name="Michelmore R.W."/>
        </authorList>
    </citation>
    <scope>NUCLEOTIDE SEQUENCE [LARGE SCALE GENOMIC DNA]</scope>
    <source>
        <strain evidence="4">cv. Salinas</strain>
        <tissue evidence="3">Seedlings</tissue>
    </source>
</reference>
<keyword evidence="4" id="KW-1185">Reference proteome</keyword>
<dbReference type="PANTHER" id="PTHR47487">
    <property type="entry name" value="OS06G0651300 PROTEIN-RELATED"/>
    <property type="match status" value="1"/>
</dbReference>
<feature type="region of interest" description="Disordered" evidence="1">
    <location>
        <begin position="204"/>
        <end position="233"/>
    </location>
</feature>
<evidence type="ECO:0000259" key="2">
    <source>
        <dbReference type="SMART" id="SM00451"/>
    </source>
</evidence>
<accession>A0A9R1X053</accession>
<evidence type="ECO:0000313" key="4">
    <source>
        <dbReference type="Proteomes" id="UP000235145"/>
    </source>
</evidence>
<protein>
    <recommendedName>
        <fullName evidence="2">U1-type domain-containing protein</fullName>
    </recommendedName>
</protein>
<organism evidence="3 4">
    <name type="scientific">Lactuca sativa</name>
    <name type="common">Garden lettuce</name>
    <dbReference type="NCBI Taxonomy" id="4236"/>
    <lineage>
        <taxon>Eukaryota</taxon>
        <taxon>Viridiplantae</taxon>
        <taxon>Streptophyta</taxon>
        <taxon>Embryophyta</taxon>
        <taxon>Tracheophyta</taxon>
        <taxon>Spermatophyta</taxon>
        <taxon>Magnoliopsida</taxon>
        <taxon>eudicotyledons</taxon>
        <taxon>Gunneridae</taxon>
        <taxon>Pentapetalae</taxon>
        <taxon>asterids</taxon>
        <taxon>campanulids</taxon>
        <taxon>Asterales</taxon>
        <taxon>Asteraceae</taxon>
        <taxon>Cichorioideae</taxon>
        <taxon>Cichorieae</taxon>
        <taxon>Lactucinae</taxon>
        <taxon>Lactuca</taxon>
    </lineage>
</organism>
<dbReference type="GO" id="GO:0003676">
    <property type="term" value="F:nucleic acid binding"/>
    <property type="evidence" value="ECO:0007669"/>
    <property type="project" value="InterPro"/>
</dbReference>
<name>A0A9R1X053_LACSA</name>
<sequence length="419" mass="47114">MKFKRRVVDADAQGQQNPFYHSQSSSSSSPYTYYTKQGIRGFPTGDFRGRHGGPEIFRGRLDMRDAIQREIEKERIREELIAEEMARKRMLKEEVRHDLMMEREMAMRSGGGFPSPYMPFPLPGSHNNLFDAGILHRQPIGLEERIIISLDEKFSRGDGGGGYPLEIRDFNVHPYQRFVDSPIIQEIPTPLPESSQKEVIVLRKPKGETLTGAKRKSTPPVAGDSSGSYSDTSKKKIREEWNCAICHVTATSERGLNEHLQGKKHQLKEASLIAQKTGANCGLGVATKKPVVKSVKLDVTRVNLSSGEKNSKPRKRSRSGNQTPSMDSSKSSTNSKKEDEMKGGKNRDKFQFWCEMCKVGAFSEKVMNNHKEGKKHSVQLVELLQKGKSVIPCDIEKKTGSETKETEVKLVEEEEDVST</sequence>
<feature type="region of interest" description="Disordered" evidence="1">
    <location>
        <begin position="303"/>
        <end position="344"/>
    </location>
</feature>